<organism evidence="1 3">
    <name type="scientific">Durusdinium trenchii</name>
    <dbReference type="NCBI Taxonomy" id="1381693"/>
    <lineage>
        <taxon>Eukaryota</taxon>
        <taxon>Sar</taxon>
        <taxon>Alveolata</taxon>
        <taxon>Dinophyceae</taxon>
        <taxon>Suessiales</taxon>
        <taxon>Symbiodiniaceae</taxon>
        <taxon>Durusdinium</taxon>
    </lineage>
</organism>
<name>A0ABP0SK33_9DINO</name>
<reference evidence="1 3" key="1">
    <citation type="submission" date="2024-02" db="EMBL/GenBank/DDBJ databases">
        <authorList>
            <person name="Chen Y."/>
            <person name="Shah S."/>
            <person name="Dougan E. K."/>
            <person name="Thang M."/>
            <person name="Chan C."/>
        </authorList>
    </citation>
    <scope>NUCLEOTIDE SEQUENCE [LARGE SCALE GENOMIC DNA]</scope>
</reference>
<dbReference type="EMBL" id="CAXAMN010027761">
    <property type="protein sequence ID" value="CAK9112757.1"/>
    <property type="molecule type" value="Genomic_DNA"/>
</dbReference>
<proteinExistence type="predicted"/>
<comment type="caution">
    <text evidence="1">The sequence shown here is derived from an EMBL/GenBank/DDBJ whole genome shotgun (WGS) entry which is preliminary data.</text>
</comment>
<dbReference type="Proteomes" id="UP001642484">
    <property type="component" value="Unassembled WGS sequence"/>
</dbReference>
<keyword evidence="3" id="KW-1185">Reference proteome</keyword>
<evidence type="ECO:0000313" key="3">
    <source>
        <dbReference type="Proteomes" id="UP001642484"/>
    </source>
</evidence>
<protein>
    <submittedName>
        <fullName evidence="1">Uncharacterized protein</fullName>
    </submittedName>
</protein>
<dbReference type="EMBL" id="CAXAMN010027750">
    <property type="protein sequence ID" value="CAK9112666.1"/>
    <property type="molecule type" value="Genomic_DNA"/>
</dbReference>
<accession>A0ABP0SK33</accession>
<evidence type="ECO:0000313" key="1">
    <source>
        <dbReference type="EMBL" id="CAK9112666.1"/>
    </source>
</evidence>
<evidence type="ECO:0000313" key="2">
    <source>
        <dbReference type="EMBL" id="CAK9112757.1"/>
    </source>
</evidence>
<gene>
    <name evidence="1" type="ORF">CCMP2556_LOCUS52211</name>
    <name evidence="2" type="ORF">CCMP2556_LOCUS52246</name>
</gene>
<sequence length="296" mass="32592">MASIVDSEAHFSQRLVELGLGDSFCASLKGSGVKTLSHLAFALGQPNQAISNDDLTTFLQNVIGRDPTIQESSSIKRLTFEAQTFVISVLRQGLEQQDASAPRLPVQKGPHVCKLKKALTGLSLTGELDPAHVLLDRASAIYDQNVVKYLEPSSCNSRSHEIQGRKESKELSLEKGSLVLKNPNEKLSSPTDTELKMHYATQRRGIALQFANLMTYAQHNEWLTFWVDSLHRGSPRGIKGQAWLRYSNVTGQLMRAYAQRAFGGVDLLAHFLLVASGARVRHSKSCPGHSEALERS</sequence>